<gene>
    <name evidence="2" type="ORF">SDC9_110539</name>
</gene>
<comment type="caution">
    <text evidence="2">The sequence shown here is derived from an EMBL/GenBank/DDBJ whole genome shotgun (WGS) entry which is preliminary data.</text>
</comment>
<keyword evidence="1" id="KW-0472">Membrane</keyword>
<dbReference type="AlphaFoldDB" id="A0A645BF24"/>
<dbReference type="EMBL" id="VSSQ01019539">
    <property type="protein sequence ID" value="MPM63658.1"/>
    <property type="molecule type" value="Genomic_DNA"/>
</dbReference>
<proteinExistence type="predicted"/>
<organism evidence="2">
    <name type="scientific">bioreactor metagenome</name>
    <dbReference type="NCBI Taxonomy" id="1076179"/>
    <lineage>
        <taxon>unclassified sequences</taxon>
        <taxon>metagenomes</taxon>
        <taxon>ecological metagenomes</taxon>
    </lineage>
</organism>
<keyword evidence="1" id="KW-0812">Transmembrane</keyword>
<accession>A0A645BF24</accession>
<feature type="transmembrane region" description="Helical" evidence="1">
    <location>
        <begin position="12"/>
        <end position="37"/>
    </location>
</feature>
<reference evidence="2" key="1">
    <citation type="submission" date="2019-08" db="EMBL/GenBank/DDBJ databases">
        <authorList>
            <person name="Kucharzyk K."/>
            <person name="Murdoch R.W."/>
            <person name="Higgins S."/>
            <person name="Loffler F."/>
        </authorList>
    </citation>
    <scope>NUCLEOTIDE SEQUENCE</scope>
</reference>
<sequence length="60" mass="6945">MDGLRLFLMDMQIIAVWIFLAALFVLVLVLIIALNVISYRIDKERRIDKVLYGGTDEFSL</sequence>
<evidence type="ECO:0000256" key="1">
    <source>
        <dbReference type="SAM" id="Phobius"/>
    </source>
</evidence>
<protein>
    <submittedName>
        <fullName evidence="2">Uncharacterized protein</fullName>
    </submittedName>
</protein>
<evidence type="ECO:0000313" key="2">
    <source>
        <dbReference type="EMBL" id="MPM63658.1"/>
    </source>
</evidence>
<keyword evidence="1" id="KW-1133">Transmembrane helix</keyword>
<name>A0A645BF24_9ZZZZ</name>